<accession>A0A1S7PXF6</accession>
<name>A0A1S7PXF6_AGRTU</name>
<evidence type="ECO:0000313" key="2">
    <source>
        <dbReference type="Proteomes" id="UP000191897"/>
    </source>
</evidence>
<protein>
    <recommendedName>
        <fullName evidence="3">Flagellar protein FlgN</fullName>
    </recommendedName>
</protein>
<proteinExistence type="predicted"/>
<organism evidence="1 2">
    <name type="scientific">Agrobacterium tumefaciens str. Kerr 14</name>
    <dbReference type="NCBI Taxonomy" id="1183424"/>
    <lineage>
        <taxon>Bacteria</taxon>
        <taxon>Pseudomonadati</taxon>
        <taxon>Pseudomonadota</taxon>
        <taxon>Alphaproteobacteria</taxon>
        <taxon>Hyphomicrobiales</taxon>
        <taxon>Rhizobiaceae</taxon>
        <taxon>Rhizobium/Agrobacterium group</taxon>
        <taxon>Agrobacterium</taxon>
        <taxon>Agrobacterium tumefaciens complex</taxon>
    </lineage>
</organism>
<gene>
    <name evidence="1" type="ORF">AGR4C_Cc50119</name>
</gene>
<reference evidence="1 2" key="1">
    <citation type="submission" date="2016-01" db="EMBL/GenBank/DDBJ databases">
        <authorList>
            <person name="Oliw E.H."/>
        </authorList>
    </citation>
    <scope>NUCLEOTIDE SEQUENCE [LARGE SCALE GENOMIC DNA]</scope>
    <source>
        <strain evidence="1 2">Kerr 14</strain>
    </source>
</reference>
<dbReference type="Proteomes" id="UP000191897">
    <property type="component" value="Unassembled WGS sequence"/>
</dbReference>
<sequence length="131" mass="14748">MKNLNEETSMDLMSNDHRIQSVLGRLEMIIDNENDNIGKDPQFDFKVSNAHKSRCLYELTMLFRDTPREEIAAGYMEQVKGIKSKLATNASRVEAHLNAVRAVADLLKSAIQEADTDGTYSQEQFMYGAAS</sequence>
<dbReference type="EMBL" id="FBWC01000014">
    <property type="protein sequence ID" value="CUX27774.1"/>
    <property type="molecule type" value="Genomic_DNA"/>
</dbReference>
<dbReference type="AlphaFoldDB" id="A0A1S7PXF6"/>
<evidence type="ECO:0008006" key="3">
    <source>
        <dbReference type="Google" id="ProtNLM"/>
    </source>
</evidence>
<evidence type="ECO:0000313" key="1">
    <source>
        <dbReference type="EMBL" id="CUX27774.1"/>
    </source>
</evidence>